<reference evidence="3 4" key="1">
    <citation type="submission" date="2023-02" db="EMBL/GenBank/DDBJ databases">
        <title>LHISI_Scaffold_Assembly.</title>
        <authorList>
            <person name="Stuart O.P."/>
            <person name="Cleave R."/>
            <person name="Magrath M.J.L."/>
            <person name="Mikheyev A.S."/>
        </authorList>
    </citation>
    <scope>NUCLEOTIDE SEQUENCE [LARGE SCALE GENOMIC DNA]</scope>
    <source>
        <strain evidence="3">Daus_M_001</strain>
        <tissue evidence="3">Leg muscle</tissue>
    </source>
</reference>
<comment type="caution">
    <text evidence="3">The sequence shown here is derived from an EMBL/GenBank/DDBJ whole genome shotgun (WGS) entry which is preliminary data.</text>
</comment>
<dbReference type="SUPFAM" id="SSF54373">
    <property type="entry name" value="FAD-linked reductases, C-terminal domain"/>
    <property type="match status" value="1"/>
</dbReference>
<evidence type="ECO:0000259" key="2">
    <source>
        <dbReference type="Pfam" id="PF05199"/>
    </source>
</evidence>
<proteinExistence type="inferred from homology"/>
<comment type="similarity">
    <text evidence="1">Belongs to the GMC oxidoreductase family.</text>
</comment>
<dbReference type="InterPro" id="IPR012132">
    <property type="entry name" value="GMC_OxRdtase"/>
</dbReference>
<name>A0ABQ9HQD0_9NEOP</name>
<accession>A0ABQ9HQD0</accession>
<dbReference type="Pfam" id="PF05199">
    <property type="entry name" value="GMC_oxred_C"/>
    <property type="match status" value="1"/>
</dbReference>
<organism evidence="3 4">
    <name type="scientific">Dryococelus australis</name>
    <dbReference type="NCBI Taxonomy" id="614101"/>
    <lineage>
        <taxon>Eukaryota</taxon>
        <taxon>Metazoa</taxon>
        <taxon>Ecdysozoa</taxon>
        <taxon>Arthropoda</taxon>
        <taxon>Hexapoda</taxon>
        <taxon>Insecta</taxon>
        <taxon>Pterygota</taxon>
        <taxon>Neoptera</taxon>
        <taxon>Polyneoptera</taxon>
        <taxon>Phasmatodea</taxon>
        <taxon>Verophasmatodea</taxon>
        <taxon>Anareolatae</taxon>
        <taxon>Phasmatidae</taxon>
        <taxon>Eurycanthinae</taxon>
        <taxon>Dryococelus</taxon>
    </lineage>
</organism>
<dbReference type="Proteomes" id="UP001159363">
    <property type="component" value="Chromosome X"/>
</dbReference>
<dbReference type="InterPro" id="IPR036188">
    <property type="entry name" value="FAD/NAD-bd_sf"/>
</dbReference>
<dbReference type="SUPFAM" id="SSF51905">
    <property type="entry name" value="FAD/NAD(P)-binding domain"/>
    <property type="match status" value="1"/>
</dbReference>
<dbReference type="PANTHER" id="PTHR11552">
    <property type="entry name" value="GLUCOSE-METHANOL-CHOLINE GMC OXIDOREDUCTASE"/>
    <property type="match status" value="1"/>
</dbReference>
<evidence type="ECO:0000256" key="1">
    <source>
        <dbReference type="ARBA" id="ARBA00010790"/>
    </source>
</evidence>
<sequence length="195" mass="20968">MVDGGEVMGVDWVDGGGRVGCGVGKCKVFAVLGEGKWPLYCGSCRNWLGGGGMIVGGMKSVGGGIGGLVMGFCIELSKTEALKKEGIKQVTTKLKECQNHVFDSYEYWECAVRHFTNPENHQVGTCSMGSRMESSVIDSNLRVHGVKNLRVIDASSFPVVPSGNLNAPVIMLAEKGAAIIQQEFNNIKKVNRREQ</sequence>
<dbReference type="Gene3D" id="3.30.560.10">
    <property type="entry name" value="Glucose Oxidase, domain 3"/>
    <property type="match status" value="1"/>
</dbReference>
<dbReference type="EMBL" id="JARBHB010000004">
    <property type="protein sequence ID" value="KAJ8886490.1"/>
    <property type="molecule type" value="Genomic_DNA"/>
</dbReference>
<gene>
    <name evidence="3" type="ORF">PR048_012701</name>
</gene>
<feature type="domain" description="Glucose-methanol-choline oxidoreductase C-terminal" evidence="2">
    <location>
        <begin position="90"/>
        <end position="173"/>
    </location>
</feature>
<protein>
    <recommendedName>
        <fullName evidence="2">Glucose-methanol-choline oxidoreductase C-terminal domain-containing protein</fullName>
    </recommendedName>
</protein>
<keyword evidence="4" id="KW-1185">Reference proteome</keyword>
<dbReference type="PANTHER" id="PTHR11552:SF217">
    <property type="entry name" value="GLUCOSE DEHYDROGENASE [FAD, QUINONE]"/>
    <property type="match status" value="1"/>
</dbReference>
<dbReference type="Gene3D" id="3.50.50.60">
    <property type="entry name" value="FAD/NAD(P)-binding domain"/>
    <property type="match status" value="1"/>
</dbReference>
<evidence type="ECO:0000313" key="3">
    <source>
        <dbReference type="EMBL" id="KAJ8886490.1"/>
    </source>
</evidence>
<dbReference type="InterPro" id="IPR007867">
    <property type="entry name" value="GMC_OxRtase_C"/>
</dbReference>
<evidence type="ECO:0000313" key="4">
    <source>
        <dbReference type="Proteomes" id="UP001159363"/>
    </source>
</evidence>